<dbReference type="InterPro" id="IPR052509">
    <property type="entry name" value="Metal_resp_DNA-bind_regulator"/>
</dbReference>
<dbReference type="Pfam" id="PF03551">
    <property type="entry name" value="PadR"/>
    <property type="match status" value="1"/>
</dbReference>
<name>A0AA41R227_9BACT</name>
<protein>
    <submittedName>
        <fullName evidence="2">Helix-turn-helix transcriptional regulator</fullName>
    </submittedName>
</protein>
<dbReference type="InterPro" id="IPR005149">
    <property type="entry name" value="Tscrpt_reg_PadR_N"/>
</dbReference>
<accession>A0AA41R227</accession>
<dbReference type="Gene3D" id="1.10.10.10">
    <property type="entry name" value="Winged helix-like DNA-binding domain superfamily/Winged helix DNA-binding domain"/>
    <property type="match status" value="1"/>
</dbReference>
<dbReference type="SUPFAM" id="SSF46785">
    <property type="entry name" value="Winged helix' DNA-binding domain"/>
    <property type="match status" value="1"/>
</dbReference>
<evidence type="ECO:0000259" key="1">
    <source>
        <dbReference type="Pfam" id="PF03551"/>
    </source>
</evidence>
<dbReference type="RefSeq" id="WP_246902713.1">
    <property type="nucleotide sequence ID" value="NZ_JALJRB010000002.1"/>
</dbReference>
<reference evidence="2" key="1">
    <citation type="submission" date="2022-04" db="EMBL/GenBank/DDBJ databases">
        <title>Desulfatitalea alkaliphila sp. nov., a novel anaerobic sulfate-reducing bacterium isolated from terrestrial mud volcano, Taman Peninsula, Russia.</title>
        <authorList>
            <person name="Khomyakova M.A."/>
            <person name="Merkel A.Y."/>
            <person name="Slobodkin A.I."/>
        </authorList>
    </citation>
    <scope>NUCLEOTIDE SEQUENCE</scope>
    <source>
        <strain evidence="2">M08but</strain>
    </source>
</reference>
<keyword evidence="3" id="KW-1185">Reference proteome</keyword>
<feature type="domain" description="Transcription regulator PadR N-terminal" evidence="1">
    <location>
        <begin position="27"/>
        <end position="99"/>
    </location>
</feature>
<dbReference type="PANTHER" id="PTHR33169">
    <property type="entry name" value="PADR-FAMILY TRANSCRIPTIONAL REGULATOR"/>
    <property type="match status" value="1"/>
</dbReference>
<gene>
    <name evidence="2" type="ORF">MRX98_02420</name>
</gene>
<organism evidence="2 3">
    <name type="scientific">Desulfatitalea alkaliphila</name>
    <dbReference type="NCBI Taxonomy" id="2929485"/>
    <lineage>
        <taxon>Bacteria</taxon>
        <taxon>Pseudomonadati</taxon>
        <taxon>Thermodesulfobacteriota</taxon>
        <taxon>Desulfobacteria</taxon>
        <taxon>Desulfobacterales</taxon>
        <taxon>Desulfosarcinaceae</taxon>
        <taxon>Desulfatitalea</taxon>
    </lineage>
</organism>
<sequence length="129" mass="15018">MSKENTSRKRTKSIGGRKGERYMQPSILMTLKQGPTYGYELIQNISRFAFIRGNAPPGMVYRHLREMEESGLVVSEWKTDEGGPAKRIYRLTPDGEEVLGYWIDYMEQLARKMLAFVEMYREQVSGRRS</sequence>
<comment type="caution">
    <text evidence="2">The sequence shown here is derived from an EMBL/GenBank/DDBJ whole genome shotgun (WGS) entry which is preliminary data.</text>
</comment>
<dbReference type="InterPro" id="IPR036388">
    <property type="entry name" value="WH-like_DNA-bd_sf"/>
</dbReference>
<dbReference type="Proteomes" id="UP001165427">
    <property type="component" value="Unassembled WGS sequence"/>
</dbReference>
<evidence type="ECO:0000313" key="2">
    <source>
        <dbReference type="EMBL" id="MCJ8499415.1"/>
    </source>
</evidence>
<dbReference type="InterPro" id="IPR036390">
    <property type="entry name" value="WH_DNA-bd_sf"/>
</dbReference>
<dbReference type="EMBL" id="JALJRB010000002">
    <property type="protein sequence ID" value="MCJ8499415.1"/>
    <property type="molecule type" value="Genomic_DNA"/>
</dbReference>
<evidence type="ECO:0000313" key="3">
    <source>
        <dbReference type="Proteomes" id="UP001165427"/>
    </source>
</evidence>
<proteinExistence type="predicted"/>
<dbReference type="PANTHER" id="PTHR33169:SF14">
    <property type="entry name" value="TRANSCRIPTIONAL REGULATOR RV3488"/>
    <property type="match status" value="1"/>
</dbReference>
<dbReference type="AlphaFoldDB" id="A0AA41R227"/>